<gene>
    <name evidence="1" type="ORF">EYF80_008660</name>
</gene>
<dbReference type="AlphaFoldDB" id="A0A4Z2ITZ5"/>
<protein>
    <submittedName>
        <fullName evidence="1">Uncharacterized protein</fullName>
    </submittedName>
</protein>
<name>A0A4Z2ITZ5_9TELE</name>
<sequence length="171" mass="18297">MASFCGGGIQVSGGGRKPSSGGHASCRCKRQTTASCLRVTLCAGTGVELLTTQELGNMARRCKLLWKCCALRMRDGRCLCYWEGSVTGPPELEAMTILHGQTMGFKCVKCQQVRGQGGFDASVARDDCLLAARRRSTEKRPRKPGSRLILAADTEVRSQGTRLGGGRLTVG</sequence>
<proteinExistence type="predicted"/>
<dbReference type="Proteomes" id="UP000314294">
    <property type="component" value="Unassembled WGS sequence"/>
</dbReference>
<comment type="caution">
    <text evidence="1">The sequence shown here is derived from an EMBL/GenBank/DDBJ whole genome shotgun (WGS) entry which is preliminary data.</text>
</comment>
<keyword evidence="2" id="KW-1185">Reference proteome</keyword>
<organism evidence="1 2">
    <name type="scientific">Liparis tanakae</name>
    <name type="common">Tanaka's snailfish</name>
    <dbReference type="NCBI Taxonomy" id="230148"/>
    <lineage>
        <taxon>Eukaryota</taxon>
        <taxon>Metazoa</taxon>
        <taxon>Chordata</taxon>
        <taxon>Craniata</taxon>
        <taxon>Vertebrata</taxon>
        <taxon>Euteleostomi</taxon>
        <taxon>Actinopterygii</taxon>
        <taxon>Neopterygii</taxon>
        <taxon>Teleostei</taxon>
        <taxon>Neoteleostei</taxon>
        <taxon>Acanthomorphata</taxon>
        <taxon>Eupercaria</taxon>
        <taxon>Perciformes</taxon>
        <taxon>Cottioidei</taxon>
        <taxon>Cottales</taxon>
        <taxon>Liparidae</taxon>
        <taxon>Liparis</taxon>
    </lineage>
</organism>
<evidence type="ECO:0000313" key="1">
    <source>
        <dbReference type="EMBL" id="TNN81004.1"/>
    </source>
</evidence>
<dbReference type="EMBL" id="SRLO01000049">
    <property type="protein sequence ID" value="TNN81004.1"/>
    <property type="molecule type" value="Genomic_DNA"/>
</dbReference>
<evidence type="ECO:0000313" key="2">
    <source>
        <dbReference type="Proteomes" id="UP000314294"/>
    </source>
</evidence>
<reference evidence="1 2" key="1">
    <citation type="submission" date="2019-03" db="EMBL/GenBank/DDBJ databases">
        <title>First draft genome of Liparis tanakae, snailfish: a comprehensive survey of snailfish specific genes.</title>
        <authorList>
            <person name="Kim W."/>
            <person name="Song I."/>
            <person name="Jeong J.-H."/>
            <person name="Kim D."/>
            <person name="Kim S."/>
            <person name="Ryu S."/>
            <person name="Song J.Y."/>
            <person name="Lee S.K."/>
        </authorList>
    </citation>
    <scope>NUCLEOTIDE SEQUENCE [LARGE SCALE GENOMIC DNA]</scope>
    <source>
        <tissue evidence="1">Muscle</tissue>
    </source>
</reference>
<accession>A0A4Z2ITZ5</accession>